<dbReference type="PROSITE" id="PS51384">
    <property type="entry name" value="FAD_FR"/>
    <property type="match status" value="1"/>
</dbReference>
<evidence type="ECO:0000256" key="8">
    <source>
        <dbReference type="ARBA" id="ARBA00048649"/>
    </source>
</evidence>
<dbReference type="SUPFAM" id="SSF52343">
    <property type="entry name" value="Ferredoxin reductase-like, C-terminal NADP-linked domain"/>
    <property type="match status" value="1"/>
</dbReference>
<feature type="domain" description="FAD-binding FR-type" evidence="11">
    <location>
        <begin position="200"/>
        <end position="312"/>
    </location>
</feature>
<evidence type="ECO:0000259" key="10">
    <source>
        <dbReference type="PROSITE" id="PS01033"/>
    </source>
</evidence>
<evidence type="ECO:0000256" key="3">
    <source>
        <dbReference type="ARBA" id="ARBA00022575"/>
    </source>
</evidence>
<dbReference type="EMBL" id="VJMH01007269">
    <property type="protein sequence ID" value="KAF0684601.1"/>
    <property type="molecule type" value="Genomic_DNA"/>
</dbReference>
<keyword evidence="4" id="KW-0349">Heme</keyword>
<evidence type="ECO:0000256" key="1">
    <source>
        <dbReference type="ARBA" id="ARBA00006401"/>
    </source>
</evidence>
<dbReference type="Proteomes" id="UP000332933">
    <property type="component" value="Unassembled WGS sequence"/>
</dbReference>
<protein>
    <recommendedName>
        <fullName evidence="2">nitric oxide dioxygenase</fullName>
        <ecNumber evidence="2">1.14.12.17</ecNumber>
    </recommendedName>
</protein>
<dbReference type="Gene3D" id="3.40.50.80">
    <property type="entry name" value="Nucleotide-binding domain of ferredoxin-NADP reductase (FNR) module"/>
    <property type="match status" value="1"/>
</dbReference>
<evidence type="ECO:0000259" key="11">
    <source>
        <dbReference type="PROSITE" id="PS51384"/>
    </source>
</evidence>
<dbReference type="GO" id="GO:0046872">
    <property type="term" value="F:metal ion binding"/>
    <property type="evidence" value="ECO:0007669"/>
    <property type="project" value="UniProtKB-KW"/>
</dbReference>
<comment type="similarity">
    <text evidence="1">In the C-terminal section; belongs to the flavoprotein pyridine nucleotide cytochrome reductase family.</text>
</comment>
<comment type="catalytic activity">
    <reaction evidence="8">
        <text>2 nitric oxide + NADH + 2 O2 = 2 nitrate + NAD(+) + H(+)</text>
        <dbReference type="Rhea" id="RHEA:19469"/>
        <dbReference type="ChEBI" id="CHEBI:15378"/>
        <dbReference type="ChEBI" id="CHEBI:15379"/>
        <dbReference type="ChEBI" id="CHEBI:16480"/>
        <dbReference type="ChEBI" id="CHEBI:17632"/>
        <dbReference type="ChEBI" id="CHEBI:57540"/>
        <dbReference type="ChEBI" id="CHEBI:57945"/>
        <dbReference type="EC" id="1.14.12.17"/>
    </reaction>
</comment>
<dbReference type="InterPro" id="IPR017938">
    <property type="entry name" value="Riboflavin_synthase-like_b-brl"/>
</dbReference>
<dbReference type="GO" id="GO:0009636">
    <property type="term" value="P:response to toxic substance"/>
    <property type="evidence" value="ECO:0007669"/>
    <property type="project" value="UniProtKB-KW"/>
</dbReference>
<dbReference type="GO" id="GO:0071949">
    <property type="term" value="F:FAD binding"/>
    <property type="evidence" value="ECO:0007669"/>
    <property type="project" value="TreeGrafter"/>
</dbReference>
<gene>
    <name evidence="13" type="primary">Aste57867_23405</name>
    <name evidence="12" type="ORF">As57867_023334</name>
    <name evidence="13" type="ORF">ASTE57867_23405</name>
</gene>
<keyword evidence="5" id="KW-0479">Metal-binding</keyword>
<dbReference type="GO" id="GO:0071500">
    <property type="term" value="P:cellular response to nitrosative stress"/>
    <property type="evidence" value="ECO:0007669"/>
    <property type="project" value="TreeGrafter"/>
</dbReference>
<dbReference type="InterPro" id="IPR009050">
    <property type="entry name" value="Globin-like_sf"/>
</dbReference>
<dbReference type="EC" id="1.14.12.17" evidence="2"/>
<organism evidence="13 14">
    <name type="scientific">Aphanomyces stellatus</name>
    <dbReference type="NCBI Taxonomy" id="120398"/>
    <lineage>
        <taxon>Eukaryota</taxon>
        <taxon>Sar</taxon>
        <taxon>Stramenopiles</taxon>
        <taxon>Oomycota</taxon>
        <taxon>Saprolegniomycetes</taxon>
        <taxon>Saprolegniales</taxon>
        <taxon>Verrucalvaceae</taxon>
        <taxon>Aphanomyces</taxon>
    </lineage>
</organism>
<evidence type="ECO:0000256" key="7">
    <source>
        <dbReference type="ARBA" id="ARBA00023027"/>
    </source>
</evidence>
<keyword evidence="6" id="KW-0408">Iron</keyword>
<dbReference type="PANTHER" id="PTHR43396:SF3">
    <property type="entry name" value="FLAVOHEMOPROTEIN"/>
    <property type="match status" value="1"/>
</dbReference>
<dbReference type="Gene3D" id="1.10.490.10">
    <property type="entry name" value="Globins"/>
    <property type="match status" value="1"/>
</dbReference>
<dbReference type="Pfam" id="PF00042">
    <property type="entry name" value="Globin"/>
    <property type="match status" value="1"/>
</dbReference>
<evidence type="ECO:0000256" key="4">
    <source>
        <dbReference type="ARBA" id="ARBA00022617"/>
    </source>
</evidence>
<reference evidence="12" key="2">
    <citation type="submission" date="2019-06" db="EMBL/GenBank/DDBJ databases">
        <title>Genomics analysis of Aphanomyces spp. identifies a new class of oomycete effector associated with host adaptation.</title>
        <authorList>
            <person name="Gaulin E."/>
        </authorList>
    </citation>
    <scope>NUCLEOTIDE SEQUENCE</scope>
    <source>
        <strain evidence="12">CBS 578.67</strain>
    </source>
</reference>
<evidence type="ECO:0000256" key="6">
    <source>
        <dbReference type="ARBA" id="ARBA00023004"/>
    </source>
</evidence>
<dbReference type="GO" id="GO:0046210">
    <property type="term" value="P:nitric oxide catabolic process"/>
    <property type="evidence" value="ECO:0007669"/>
    <property type="project" value="TreeGrafter"/>
</dbReference>
<evidence type="ECO:0000256" key="2">
    <source>
        <dbReference type="ARBA" id="ARBA00012229"/>
    </source>
</evidence>
<dbReference type="PROSITE" id="PS01033">
    <property type="entry name" value="GLOBIN"/>
    <property type="match status" value="1"/>
</dbReference>
<dbReference type="GO" id="GO:0020037">
    <property type="term" value="F:heme binding"/>
    <property type="evidence" value="ECO:0007669"/>
    <property type="project" value="InterPro"/>
</dbReference>
<dbReference type="InterPro" id="IPR017927">
    <property type="entry name" value="FAD-bd_FR_type"/>
</dbReference>
<reference evidence="13 14" key="1">
    <citation type="submission" date="2019-03" db="EMBL/GenBank/DDBJ databases">
        <authorList>
            <person name="Gaulin E."/>
            <person name="Dumas B."/>
        </authorList>
    </citation>
    <scope>NUCLEOTIDE SEQUENCE [LARGE SCALE GENOMIC DNA]</scope>
    <source>
        <strain evidence="13">CBS 568.67</strain>
    </source>
</reference>
<dbReference type="GO" id="GO:0008941">
    <property type="term" value="F:nitric oxide dioxygenase NAD(P)H activity"/>
    <property type="evidence" value="ECO:0007669"/>
    <property type="project" value="UniProtKB-EC"/>
</dbReference>
<accession>A0A485LNF1</accession>
<dbReference type="SUPFAM" id="SSF63380">
    <property type="entry name" value="Riboflavin synthase domain-like"/>
    <property type="match status" value="1"/>
</dbReference>
<dbReference type="AlphaFoldDB" id="A0A485LNF1"/>
<evidence type="ECO:0000313" key="14">
    <source>
        <dbReference type="Proteomes" id="UP000332933"/>
    </source>
</evidence>
<dbReference type="EMBL" id="CAADRA010007295">
    <property type="protein sequence ID" value="VFU00051.1"/>
    <property type="molecule type" value="Genomic_DNA"/>
</dbReference>
<dbReference type="InterPro" id="IPR039261">
    <property type="entry name" value="FNR_nucleotide-bd"/>
</dbReference>
<evidence type="ECO:0000313" key="12">
    <source>
        <dbReference type="EMBL" id="KAF0684601.1"/>
    </source>
</evidence>
<dbReference type="InterPro" id="IPR000971">
    <property type="entry name" value="Globin"/>
</dbReference>
<dbReference type="PANTHER" id="PTHR43396">
    <property type="entry name" value="FLAVOHEMOPROTEIN"/>
    <property type="match status" value="1"/>
</dbReference>
<dbReference type="SUPFAM" id="SSF46458">
    <property type="entry name" value="Globin-like"/>
    <property type="match status" value="1"/>
</dbReference>
<keyword evidence="3" id="KW-0216">Detoxification</keyword>
<sequence>MGGSASVGSVNTDVITIESDGSVGLTKAFESSYRKHMPPPFDLKQPLFTREHEALLKANWASVARGTSAFDAAKHVTPPKFFYVTFYQALFTADPSLRSMFRSSMTAQGKALAGTMDTLTDVITSPQFVYMAHLMAKRHLAYGVTKDHYAVFGTILIATLETVSGDTWSIDIKEAYLTAYALVFYVMLPVILNETPAPLADSLPATITKSISISTVTKRISFEVDFKLRFHPGDTIWLGLALPDGDVRRHFVIASVLTTTEGTNAIEICVPDVSASAHWLCTQEVGSVHKLFWVESDVRLEIDVPKALPKHIVFVSHGIVGCIPFITMLEGLYSIRSRFAGTVVSLQCASTKEELDAMNGGVPSSGHDIEWDAYVRHYAPTVTTDKLREIAPNLNAATVFVCGPEEFITTAGDAIVQAGVSLDQIKVYSLNNKKPRPMEWESMNAVWIAMYPTK</sequence>
<evidence type="ECO:0000256" key="5">
    <source>
        <dbReference type="ARBA" id="ARBA00022723"/>
    </source>
</evidence>
<evidence type="ECO:0000313" key="13">
    <source>
        <dbReference type="EMBL" id="VFU00051.1"/>
    </source>
</evidence>
<keyword evidence="14" id="KW-1185">Reference proteome</keyword>
<proteinExistence type="inferred from homology"/>
<comment type="catalytic activity">
    <reaction evidence="9">
        <text>2 nitric oxide + NADPH + 2 O2 = 2 nitrate + NADP(+) + H(+)</text>
        <dbReference type="Rhea" id="RHEA:19465"/>
        <dbReference type="ChEBI" id="CHEBI:15378"/>
        <dbReference type="ChEBI" id="CHEBI:15379"/>
        <dbReference type="ChEBI" id="CHEBI:16480"/>
        <dbReference type="ChEBI" id="CHEBI:17632"/>
        <dbReference type="ChEBI" id="CHEBI:57783"/>
        <dbReference type="ChEBI" id="CHEBI:58349"/>
        <dbReference type="EC" id="1.14.12.17"/>
    </reaction>
</comment>
<feature type="domain" description="Globin" evidence="10">
    <location>
        <begin position="47"/>
        <end position="192"/>
    </location>
</feature>
<dbReference type="OrthoDB" id="436496at2759"/>
<name>A0A485LNF1_9STRA</name>
<keyword evidence="7" id="KW-0520">NAD</keyword>
<evidence type="ECO:0000256" key="9">
    <source>
        <dbReference type="ARBA" id="ARBA00049433"/>
    </source>
</evidence>
<dbReference type="InterPro" id="IPR012292">
    <property type="entry name" value="Globin/Proto"/>
</dbReference>
<dbReference type="GO" id="GO:0019825">
    <property type="term" value="F:oxygen binding"/>
    <property type="evidence" value="ECO:0007669"/>
    <property type="project" value="InterPro"/>
</dbReference>